<dbReference type="GO" id="GO:0000160">
    <property type="term" value="P:phosphorelay signal transduction system"/>
    <property type="evidence" value="ECO:0007669"/>
    <property type="project" value="InterPro"/>
</dbReference>
<feature type="DNA-binding region" description="OmpR/PhoB-type" evidence="3">
    <location>
        <begin position="4"/>
        <end position="112"/>
    </location>
</feature>
<evidence type="ECO:0000256" key="1">
    <source>
        <dbReference type="ARBA" id="ARBA00009820"/>
    </source>
</evidence>
<dbReference type="SUPFAM" id="SSF63825">
    <property type="entry name" value="YWTD domain"/>
    <property type="match status" value="1"/>
</dbReference>
<evidence type="ECO:0000313" key="7">
    <source>
        <dbReference type="Proteomes" id="UP000258102"/>
    </source>
</evidence>
<dbReference type="GO" id="GO:0003677">
    <property type="term" value="F:DNA binding"/>
    <property type="evidence" value="ECO:0007669"/>
    <property type="project" value="UniProtKB-UniRule"/>
</dbReference>
<dbReference type="Proteomes" id="UP000258102">
    <property type="component" value="Chromosome 2"/>
</dbReference>
<dbReference type="InterPro" id="IPR016032">
    <property type="entry name" value="Sig_transdc_resp-reg_C-effctor"/>
</dbReference>
<dbReference type="KEGG" id="ppis:B1L02_21525"/>
<dbReference type="InterPro" id="IPR011042">
    <property type="entry name" value="6-blade_b-propeller_TolB-like"/>
</dbReference>
<dbReference type="Gene3D" id="1.10.10.10">
    <property type="entry name" value="Winged helix-like DNA-binding domain superfamily/Winged helix DNA-binding domain"/>
    <property type="match status" value="1"/>
</dbReference>
<dbReference type="PANTHER" id="PTHR36842">
    <property type="entry name" value="PROTEIN TOLB HOMOLOG"/>
    <property type="match status" value="1"/>
</dbReference>
<dbReference type="CDD" id="cd00383">
    <property type="entry name" value="trans_reg_C"/>
    <property type="match status" value="1"/>
</dbReference>
<dbReference type="Pfam" id="PF07676">
    <property type="entry name" value="PD40"/>
    <property type="match status" value="4"/>
</dbReference>
<dbReference type="GO" id="GO:0006355">
    <property type="term" value="P:regulation of DNA-templated transcription"/>
    <property type="evidence" value="ECO:0007669"/>
    <property type="project" value="InterPro"/>
</dbReference>
<feature type="transmembrane region" description="Helical" evidence="4">
    <location>
        <begin position="135"/>
        <end position="156"/>
    </location>
</feature>
<dbReference type="InterPro" id="IPR001867">
    <property type="entry name" value="OmpR/PhoB-type_DNA-bd"/>
</dbReference>
<protein>
    <submittedName>
        <fullName evidence="6">Translocation protein TolB</fullName>
    </submittedName>
</protein>
<evidence type="ECO:0000256" key="3">
    <source>
        <dbReference type="PROSITE-ProRule" id="PRU01091"/>
    </source>
</evidence>
<proteinExistence type="inferred from homology"/>
<dbReference type="Gene3D" id="2.120.10.30">
    <property type="entry name" value="TolB, C-terminal domain"/>
    <property type="match status" value="1"/>
</dbReference>
<dbReference type="InterPro" id="IPR011659">
    <property type="entry name" value="WD40"/>
</dbReference>
<keyword evidence="2 3" id="KW-0238">DNA-binding</keyword>
<evidence type="ECO:0000313" key="6">
    <source>
        <dbReference type="EMBL" id="AXR04178.1"/>
    </source>
</evidence>
<organism evidence="6 7">
    <name type="scientific">Pseudoalteromonas piscicida</name>
    <dbReference type="NCBI Taxonomy" id="43662"/>
    <lineage>
        <taxon>Bacteria</taxon>
        <taxon>Pseudomonadati</taxon>
        <taxon>Pseudomonadota</taxon>
        <taxon>Gammaproteobacteria</taxon>
        <taxon>Alteromonadales</taxon>
        <taxon>Pseudoalteromonadaceae</taxon>
        <taxon>Pseudoalteromonas</taxon>
    </lineage>
</organism>
<comment type="similarity">
    <text evidence="1">Belongs to the TolB family.</text>
</comment>
<dbReference type="SUPFAM" id="SSF82171">
    <property type="entry name" value="DPP6 N-terminal domain-like"/>
    <property type="match status" value="1"/>
</dbReference>
<evidence type="ECO:0000256" key="2">
    <source>
        <dbReference type="ARBA" id="ARBA00023125"/>
    </source>
</evidence>
<gene>
    <name evidence="6" type="ORF">D0511_19765</name>
</gene>
<accession>A0AAD0RT43</accession>
<keyword evidence="4" id="KW-0472">Membrane</keyword>
<dbReference type="RefSeq" id="WP_088532797.1">
    <property type="nucleotide sequence ID" value="NZ_CP021647.1"/>
</dbReference>
<dbReference type="InterPro" id="IPR015943">
    <property type="entry name" value="WD40/YVTN_repeat-like_dom_sf"/>
</dbReference>
<dbReference type="SMART" id="SM00862">
    <property type="entry name" value="Trans_reg_C"/>
    <property type="match status" value="1"/>
</dbReference>
<dbReference type="PROSITE" id="PS51755">
    <property type="entry name" value="OMPR_PHOB"/>
    <property type="match status" value="1"/>
</dbReference>
<dbReference type="PANTHER" id="PTHR36842:SF1">
    <property type="entry name" value="PROTEIN TOLB"/>
    <property type="match status" value="1"/>
</dbReference>
<dbReference type="Gene3D" id="2.130.10.10">
    <property type="entry name" value="YVTN repeat-like/Quinoprotein amine dehydrogenase"/>
    <property type="match status" value="1"/>
</dbReference>
<dbReference type="AlphaFoldDB" id="A0AAD0RT43"/>
<dbReference type="InterPro" id="IPR036388">
    <property type="entry name" value="WH-like_DNA-bd_sf"/>
</dbReference>
<keyword evidence="4" id="KW-0812">Transmembrane</keyword>
<dbReference type="Pfam" id="PF00486">
    <property type="entry name" value="Trans_reg_C"/>
    <property type="match status" value="1"/>
</dbReference>
<evidence type="ECO:0000259" key="5">
    <source>
        <dbReference type="PROSITE" id="PS51755"/>
    </source>
</evidence>
<name>A0AAD0RT43_PSEO7</name>
<keyword evidence="4" id="KW-1133">Transmembrane helix</keyword>
<sequence>MQHSATYQLLDVKIDPVGHILSSAGQVCCVQPKFIEVLTVLALAYPSVVTREEIIEQVWGGNLFVGEKALTNAIWHLRKTFKTLLATNEEKSGIADLEVIETIRKSGYRLKVQPTFLDTKTTLSKSSEKNLPFKIKVIGAIATLLILFSVLLYFLVEQSSYQLEGLTDYPGRELFPSVSPNEEYLAFAWRKFGSHAGLYLKNLTRPDEPLEVLVDGPGNVSVSVWGRDNRTLFYIDKRSEECTVRSLDIVTKIQSNIANCVVDTTTTLSYSSEKNLLGFIAKQGLADAPKVTLLNLNDKTATELGCELDCEGSELESIALSPDAKQIAISRNLSNGLENLYLKNLDTGKEVKILSGHDDLRGVSWHPTDDYLVVSMIEHGARSAYRLSLEGKMLGALPFDGLSYPSFSQSGRLYFHDWNINTSIMKLDLNAQVASSPFPLLQSQTSFRYPSYSPVSKRLLFVSNQSGFDEIWMSDLEGDQRIQLTELQLQAMHPAWSPDGTKVIFTTKSHQGSQLQLLDTVTKQVTELETGLKYHGKPSWSQDGNSIYISDENNVFRIFLESRSAPLKLTAGTTAVEYKGRLYVYKSELQEMWCMELATGAETLLFKNAHMASSASWSVSDSGLYYLYVQHGDFRISYFDFASKAHKDIIRVPERSFSRSRGLAYIAEKQWLLFTGYEIPQVDIKRIEM</sequence>
<dbReference type="EMBL" id="CP031762">
    <property type="protein sequence ID" value="AXR04178.1"/>
    <property type="molecule type" value="Genomic_DNA"/>
</dbReference>
<feature type="domain" description="OmpR/PhoB-type" evidence="5">
    <location>
        <begin position="4"/>
        <end position="112"/>
    </location>
</feature>
<dbReference type="SUPFAM" id="SSF46894">
    <property type="entry name" value="C-terminal effector domain of the bipartite response regulators"/>
    <property type="match status" value="1"/>
</dbReference>
<evidence type="ECO:0000256" key="4">
    <source>
        <dbReference type="SAM" id="Phobius"/>
    </source>
</evidence>
<reference evidence="6 7" key="1">
    <citation type="submission" date="2018-08" db="EMBL/GenBank/DDBJ databases">
        <title>Whole Genome Sequences of Two Pseudoalteromonas piscicida Strains, DE1-A and DE2-A, which Exhibit Strong Antibacterial Activity against Vibrio vulnificus.</title>
        <authorList>
            <person name="Richards G.P."/>
            <person name="Needleman D.S."/>
            <person name="Watson M.A."/>
            <person name="Polson S.W."/>
        </authorList>
    </citation>
    <scope>NUCLEOTIDE SEQUENCE [LARGE SCALE GENOMIC DNA]</scope>
    <source>
        <strain evidence="6 7">DE2-A</strain>
    </source>
</reference>